<organism evidence="2 3">
    <name type="scientific">Fructilactobacillus hinvesii</name>
    <dbReference type="NCBI Taxonomy" id="2940300"/>
    <lineage>
        <taxon>Bacteria</taxon>
        <taxon>Bacillati</taxon>
        <taxon>Bacillota</taxon>
        <taxon>Bacilli</taxon>
        <taxon>Lactobacillales</taxon>
        <taxon>Lactobacillaceae</taxon>
        <taxon>Fructilactobacillus</taxon>
    </lineage>
</organism>
<dbReference type="Pfam" id="PF01695">
    <property type="entry name" value="IstB_IS21"/>
    <property type="match status" value="1"/>
</dbReference>
<dbReference type="EMBL" id="CP097118">
    <property type="protein sequence ID" value="USS87599.1"/>
    <property type="molecule type" value="Genomic_DNA"/>
</dbReference>
<dbReference type="Pfam" id="PF07319">
    <property type="entry name" value="DnaI_N"/>
    <property type="match status" value="1"/>
</dbReference>
<name>A0ABY5BRV7_9LACO</name>
<proteinExistence type="predicted"/>
<dbReference type="SMART" id="SM00382">
    <property type="entry name" value="AAA"/>
    <property type="match status" value="1"/>
</dbReference>
<dbReference type="InterPro" id="IPR003593">
    <property type="entry name" value="AAA+_ATPase"/>
</dbReference>
<dbReference type="PANTHER" id="PTHR30050:SF8">
    <property type="entry name" value="PRIMOSOMAL PROTEIN DNAI"/>
    <property type="match status" value="1"/>
</dbReference>
<reference evidence="2" key="1">
    <citation type="submission" date="2022-05" db="EMBL/GenBank/DDBJ databases">
        <authorList>
            <person name="Oliphant S.A."/>
            <person name="Watson-Haigh N.S."/>
            <person name="Sumby K.M."/>
            <person name="Gardner J.M."/>
            <person name="Jiranek V."/>
        </authorList>
    </citation>
    <scope>NUCLEOTIDE SEQUENCE</scope>
    <source>
        <strain evidence="2">KI11_C11</strain>
    </source>
</reference>
<evidence type="ECO:0000313" key="2">
    <source>
        <dbReference type="EMBL" id="USS87599.1"/>
    </source>
</evidence>
<feature type="domain" description="AAA+ ATPase" evidence="1">
    <location>
        <begin position="156"/>
        <end position="278"/>
    </location>
</feature>
<evidence type="ECO:0000313" key="3">
    <source>
        <dbReference type="Proteomes" id="UP001057025"/>
    </source>
</evidence>
<dbReference type="InterPro" id="IPR002611">
    <property type="entry name" value="IstB_ATP-bd"/>
</dbReference>
<accession>A0ABY5BRV7</accession>
<gene>
    <name evidence="2" type="primary">dnaI</name>
    <name evidence="2" type="ORF">M3M39_05615</name>
</gene>
<dbReference type="InterPro" id="IPR027417">
    <property type="entry name" value="P-loop_NTPase"/>
</dbReference>
<sequence>MQNVGKGLKTSMKNHHLDQQYQKLLQSVYADPDVQKFIQQHQSELAPQAVQRSASKLYEFVTEKNKIKAGQSTFAPGYVPQLVLNDHLIEVAYRPTPEFLRQKKQRQMQHNFLTVGMTADIKRVNFEDYEPTPDQEEVIIDLIDFIEKYETNPKDHQKAIYLYGPFGVGKTFVMAAMAHRLSDHGFKTMLVHFPSFAVDMKNSIGDNTLKEKLDQVKQMPILIIDDIGADSMSQWVRDEVLGVILEYRMQNQLPTFFTSNFSMTDLAKDHLAVTNRNEEEPLKAQRLMERIKFLARPVYLNGNNLRN</sequence>
<dbReference type="PANTHER" id="PTHR30050">
    <property type="entry name" value="CHROMOSOMAL REPLICATION INITIATOR PROTEIN DNAA"/>
    <property type="match status" value="1"/>
</dbReference>
<dbReference type="InterPro" id="IPR009928">
    <property type="entry name" value="DnaI_N"/>
</dbReference>
<dbReference type="CDD" id="cd00009">
    <property type="entry name" value="AAA"/>
    <property type="match status" value="1"/>
</dbReference>
<dbReference type="Gene3D" id="3.40.50.300">
    <property type="entry name" value="P-loop containing nucleotide triphosphate hydrolases"/>
    <property type="match status" value="1"/>
</dbReference>
<dbReference type="Proteomes" id="UP001057025">
    <property type="component" value="Chromosome"/>
</dbReference>
<keyword evidence="3" id="KW-1185">Reference proteome</keyword>
<dbReference type="RefSeq" id="WP_252796890.1">
    <property type="nucleotide sequence ID" value="NZ_CP097118.1"/>
</dbReference>
<evidence type="ECO:0000259" key="1">
    <source>
        <dbReference type="SMART" id="SM00382"/>
    </source>
</evidence>
<dbReference type="SUPFAM" id="SSF52540">
    <property type="entry name" value="P-loop containing nucleoside triphosphate hydrolases"/>
    <property type="match status" value="1"/>
</dbReference>
<protein>
    <submittedName>
        <fullName evidence="2">Primosomal protein DnaI</fullName>
    </submittedName>
</protein>
<dbReference type="NCBIfam" id="NF006505">
    <property type="entry name" value="PRK08939.1"/>
    <property type="match status" value="1"/>
</dbReference>